<comment type="caution">
    <text evidence="3">The sequence shown here is derived from an EMBL/GenBank/DDBJ whole genome shotgun (WGS) entry which is preliminary data.</text>
</comment>
<accession>A0A8J5FKI1</accession>
<evidence type="ECO:0000313" key="3">
    <source>
        <dbReference type="EMBL" id="KAG6488738.1"/>
    </source>
</evidence>
<dbReference type="Proteomes" id="UP000734854">
    <property type="component" value="Unassembled WGS sequence"/>
</dbReference>
<dbReference type="AlphaFoldDB" id="A0A8J5FKI1"/>
<proteinExistence type="predicted"/>
<dbReference type="PANTHER" id="PTHR34466">
    <property type="entry name" value="OS11G0129800 PROTEIN"/>
    <property type="match status" value="1"/>
</dbReference>
<evidence type="ECO:0000256" key="2">
    <source>
        <dbReference type="SAM" id="MobiDB-lite"/>
    </source>
</evidence>
<feature type="region of interest" description="Disordered" evidence="2">
    <location>
        <begin position="116"/>
        <end position="139"/>
    </location>
</feature>
<feature type="compositionally biased region" description="Basic and acidic residues" evidence="2">
    <location>
        <begin position="118"/>
        <end position="129"/>
    </location>
</feature>
<feature type="region of interest" description="Disordered" evidence="2">
    <location>
        <begin position="1"/>
        <end position="58"/>
    </location>
</feature>
<name>A0A8J5FKI1_ZINOF</name>
<keyword evidence="1" id="KW-0175">Coiled coil</keyword>
<feature type="coiled-coil region" evidence="1">
    <location>
        <begin position="242"/>
        <end position="269"/>
    </location>
</feature>
<gene>
    <name evidence="3" type="ORF">ZIOFF_049987</name>
</gene>
<dbReference type="EMBL" id="JACMSC010000014">
    <property type="protein sequence ID" value="KAG6488738.1"/>
    <property type="molecule type" value="Genomic_DNA"/>
</dbReference>
<feature type="compositionally biased region" description="Basic and acidic residues" evidence="2">
    <location>
        <begin position="25"/>
        <end position="35"/>
    </location>
</feature>
<evidence type="ECO:0000313" key="4">
    <source>
        <dbReference type="Proteomes" id="UP000734854"/>
    </source>
</evidence>
<keyword evidence="4" id="KW-1185">Reference proteome</keyword>
<organism evidence="3 4">
    <name type="scientific">Zingiber officinale</name>
    <name type="common">Ginger</name>
    <name type="synonym">Amomum zingiber</name>
    <dbReference type="NCBI Taxonomy" id="94328"/>
    <lineage>
        <taxon>Eukaryota</taxon>
        <taxon>Viridiplantae</taxon>
        <taxon>Streptophyta</taxon>
        <taxon>Embryophyta</taxon>
        <taxon>Tracheophyta</taxon>
        <taxon>Spermatophyta</taxon>
        <taxon>Magnoliopsida</taxon>
        <taxon>Liliopsida</taxon>
        <taxon>Zingiberales</taxon>
        <taxon>Zingiberaceae</taxon>
        <taxon>Zingiber</taxon>
    </lineage>
</organism>
<evidence type="ECO:0000256" key="1">
    <source>
        <dbReference type="SAM" id="Coils"/>
    </source>
</evidence>
<dbReference type="PANTHER" id="PTHR34466:SF3">
    <property type="entry name" value="OS11G0129800 PROTEIN"/>
    <property type="match status" value="1"/>
</dbReference>
<reference evidence="3 4" key="1">
    <citation type="submission" date="2020-08" db="EMBL/GenBank/DDBJ databases">
        <title>Plant Genome Project.</title>
        <authorList>
            <person name="Zhang R.-G."/>
        </authorList>
    </citation>
    <scope>NUCLEOTIDE SEQUENCE [LARGE SCALE GENOMIC DNA]</scope>
    <source>
        <tissue evidence="3">Rhizome</tissue>
    </source>
</reference>
<sequence>MAVSVFKSSSKRGAYASPSTTSSSTRDRPIEDSGKKIPLRRSRSIVSSPRSNENSTSKHFLEYANTRDNPLFDCTSSSPSSPEAECLSEAMKSDVLECRRGRSLVKHSNFRSESTCSARERSSSRDMVRQSRVRSLSRGQSHISEDRHWEERNSRDYFSETESSMRNYYQIEHFPPDLESGGLYEMVRSEVHSAVSEITTNLENVIKRKVPVDSIGNVPPELVNQDEIELVPDIQREYTFMLEQSQERIRKLQADLAIEEQRRHELSRILNNIVLENEKSSSTRKSKMKRKASLIFNMIKNHNLHASIERLKMSRRLAEEAMTYFDECVSLSAFDGSDFSSQEDQQINSTLGVISTRNRRFLSNGCSSYAISDYPITQFEHHEGLDNDNRPSHSSSVSDSTIINHCIDRALDIIHHNGGDDLPEFYTPRKGNSYFQYGDEPAGSLGLHKIRNDHTGSVGAHEIRNYIPDLEKTTKSIEGVKEESTYNAKDYSSTPSDESLLFEKVTFRNRINFGGMLVCSINTF</sequence>
<protein>
    <submittedName>
        <fullName evidence="3">Uncharacterized protein</fullName>
    </submittedName>
</protein>